<keyword evidence="1" id="KW-1133">Transmembrane helix</keyword>
<accession>A0A7S2HNT6</accession>
<dbReference type="GO" id="GO:0005737">
    <property type="term" value="C:cytoplasm"/>
    <property type="evidence" value="ECO:0007669"/>
    <property type="project" value="TreeGrafter"/>
</dbReference>
<evidence type="ECO:0008006" key="3">
    <source>
        <dbReference type="Google" id="ProtNLM"/>
    </source>
</evidence>
<sequence length="344" mass="38767">MQRHIPPHRRRRGVKIRKQTNMIKYLIIILISVLAVVLLFYNIQAAANTAVLESDKSLRGTHKKSWVSPNAQAFNEHLEATQTNHLIIVAGHSVIVAGNLEDAAYDENVWFLLDYQKSVGMPQAIVSHIRAGIAEAAKDPKSLLIFSGGETRASTGPVTEGSSYFRVADALDLWQGENINDVPLVGRLADGRTTVRARTITEEFATDSFENFMFSICRFKEITGSYPQKITVVSFTFKRRRFQQLHAKALHWPLNRFSYVGIDPLPSTGFDLAKSKAGEVQNAAKPFESDPYGCHSPILQQKRKERNPFSRTPPYKLSCPDMSRLLDYCGPELFPSELPWDYLD</sequence>
<keyword evidence="1" id="KW-0472">Membrane</keyword>
<evidence type="ECO:0000256" key="1">
    <source>
        <dbReference type="SAM" id="Phobius"/>
    </source>
</evidence>
<dbReference type="EMBL" id="HBGV01010733">
    <property type="protein sequence ID" value="CAD9495785.1"/>
    <property type="molecule type" value="Transcribed_RNA"/>
</dbReference>
<dbReference type="PANTHER" id="PTHR28110:SF1">
    <property type="entry name" value="TRANSMEMBRANE PROTEIN"/>
    <property type="match status" value="1"/>
</dbReference>
<reference evidence="2" key="1">
    <citation type="submission" date="2021-01" db="EMBL/GenBank/DDBJ databases">
        <authorList>
            <person name="Corre E."/>
            <person name="Pelletier E."/>
            <person name="Niang G."/>
            <person name="Scheremetjew M."/>
            <person name="Finn R."/>
            <person name="Kale V."/>
            <person name="Holt S."/>
            <person name="Cochrane G."/>
            <person name="Meng A."/>
            <person name="Brown T."/>
            <person name="Cohen L."/>
        </authorList>
    </citation>
    <scope>NUCLEOTIDE SEQUENCE</scope>
    <source>
        <strain evidence="2">CCMP826</strain>
    </source>
</reference>
<protein>
    <recommendedName>
        <fullName evidence="3">DUF218 domain-containing protein</fullName>
    </recommendedName>
</protein>
<dbReference type="PANTHER" id="PTHR28110">
    <property type="entry name" value="TRANSMEMBRANE PROTEIN"/>
    <property type="match status" value="1"/>
</dbReference>
<gene>
    <name evidence="2" type="ORF">HTAM1171_LOCUS6612</name>
</gene>
<evidence type="ECO:0000313" key="2">
    <source>
        <dbReference type="EMBL" id="CAD9495785.1"/>
    </source>
</evidence>
<dbReference type="AlphaFoldDB" id="A0A7S2HNT6"/>
<proteinExistence type="predicted"/>
<organism evidence="2">
    <name type="scientific">Helicotheca tamesis</name>
    <dbReference type="NCBI Taxonomy" id="374047"/>
    <lineage>
        <taxon>Eukaryota</taxon>
        <taxon>Sar</taxon>
        <taxon>Stramenopiles</taxon>
        <taxon>Ochrophyta</taxon>
        <taxon>Bacillariophyta</taxon>
        <taxon>Mediophyceae</taxon>
        <taxon>Lithodesmiophycidae</taxon>
        <taxon>Lithodesmiales</taxon>
        <taxon>Lithodesmiaceae</taxon>
        <taxon>Helicotheca</taxon>
    </lineage>
</organism>
<keyword evidence="1" id="KW-0812">Transmembrane</keyword>
<feature type="transmembrane region" description="Helical" evidence="1">
    <location>
        <begin position="21"/>
        <end position="41"/>
    </location>
</feature>
<name>A0A7S2HNT6_9STRA</name>
<dbReference type="InterPro" id="IPR055323">
    <property type="entry name" value="C57A10.07/YOR238W"/>
</dbReference>